<reference evidence="1 2" key="1">
    <citation type="journal article" date="2019" name="Int. J. Syst. Evol. Microbiol.">
        <title>The Global Catalogue of Microorganisms (GCM) 10K type strain sequencing project: providing services to taxonomists for standard genome sequencing and annotation.</title>
        <authorList>
            <consortium name="The Broad Institute Genomics Platform"/>
            <consortium name="The Broad Institute Genome Sequencing Center for Infectious Disease"/>
            <person name="Wu L."/>
            <person name="Ma J."/>
        </authorList>
    </citation>
    <scope>NUCLEOTIDE SEQUENCE [LARGE SCALE GENOMIC DNA]</scope>
    <source>
        <strain evidence="1 2">GX26</strain>
    </source>
</reference>
<dbReference type="InterPro" id="IPR027417">
    <property type="entry name" value="P-loop_NTPase"/>
</dbReference>
<name>A0ABD5VDK3_9EURY</name>
<dbReference type="EMBL" id="JBHSXN010000001">
    <property type="protein sequence ID" value="MFC6952250.1"/>
    <property type="molecule type" value="Genomic_DNA"/>
</dbReference>
<dbReference type="RefSeq" id="WP_336349240.1">
    <property type="nucleotide sequence ID" value="NZ_JAZAQL010000001.1"/>
</dbReference>
<dbReference type="Proteomes" id="UP001596395">
    <property type="component" value="Unassembled WGS sequence"/>
</dbReference>
<organism evidence="1 2">
    <name type="scientific">Halorubellus litoreus</name>
    <dbReference type="NCBI Taxonomy" id="755308"/>
    <lineage>
        <taxon>Archaea</taxon>
        <taxon>Methanobacteriati</taxon>
        <taxon>Methanobacteriota</taxon>
        <taxon>Stenosarchaea group</taxon>
        <taxon>Halobacteria</taxon>
        <taxon>Halobacteriales</taxon>
        <taxon>Halorubellaceae</taxon>
        <taxon>Halorubellus</taxon>
    </lineage>
</organism>
<sequence>MSTPRSVAVAGATGGAGTTRLVVETAGILARDDRDVAVFDAAFATQGLAQYVPERVDVDATRLLTDDAVAPSETLVDLDVDASGRVAACPVRASFTELADAKTAAAAERFDAVLRETADAFDHVLVDVPPVAANQHVAAVSATDRAALVARDGRRGADALPRLRDRLRDLDAASPGDFVVANRVADAPVVADPAVAVPESDVVDPAAAPVCDTATGAFPRAVSELAERAFDADLDVDVEQRTVTERLLD</sequence>
<keyword evidence="2" id="KW-1185">Reference proteome</keyword>
<protein>
    <submittedName>
        <fullName evidence="1">ParA family protein</fullName>
    </submittedName>
</protein>
<evidence type="ECO:0000313" key="1">
    <source>
        <dbReference type="EMBL" id="MFC6952250.1"/>
    </source>
</evidence>
<accession>A0ABD5VDK3</accession>
<proteinExistence type="predicted"/>
<evidence type="ECO:0000313" key="2">
    <source>
        <dbReference type="Proteomes" id="UP001596395"/>
    </source>
</evidence>
<dbReference type="SUPFAM" id="SSF52540">
    <property type="entry name" value="P-loop containing nucleoside triphosphate hydrolases"/>
    <property type="match status" value="1"/>
</dbReference>
<comment type="caution">
    <text evidence="1">The sequence shown here is derived from an EMBL/GenBank/DDBJ whole genome shotgun (WGS) entry which is preliminary data.</text>
</comment>
<gene>
    <name evidence="1" type="ORF">ACFQGB_05195</name>
</gene>
<dbReference type="Gene3D" id="3.40.50.300">
    <property type="entry name" value="P-loop containing nucleotide triphosphate hydrolases"/>
    <property type="match status" value="1"/>
</dbReference>
<dbReference type="AlphaFoldDB" id="A0ABD5VDK3"/>